<organism evidence="4 5">
    <name type="scientific">Rudaeicoccus suwonensis</name>
    <dbReference type="NCBI Taxonomy" id="657409"/>
    <lineage>
        <taxon>Bacteria</taxon>
        <taxon>Bacillati</taxon>
        <taxon>Actinomycetota</taxon>
        <taxon>Actinomycetes</taxon>
        <taxon>Micrococcales</taxon>
        <taxon>Dermacoccaceae</taxon>
        <taxon>Rudaeicoccus</taxon>
    </lineage>
</organism>
<dbReference type="RefSeq" id="WP_145230634.1">
    <property type="nucleotide sequence ID" value="NZ_VIVQ01000005.1"/>
</dbReference>
<dbReference type="PROSITE" id="PS51123">
    <property type="entry name" value="OMPA_2"/>
    <property type="match status" value="1"/>
</dbReference>
<dbReference type="AlphaFoldDB" id="A0A561DVK3"/>
<feature type="domain" description="OmpA-like" evidence="3">
    <location>
        <begin position="295"/>
        <end position="417"/>
    </location>
</feature>
<keyword evidence="2" id="KW-1133">Transmembrane helix</keyword>
<sequence length="417" mass="42159">MNINETTNVQPTDTFTSVSVVKTSPGTHPVMGKGRLARRYAAFLAIVVGSVLTAAGLTACSAPKSPPALTIAVTGTSSEPAPALSPALIKTVTTHALNALNPGDGVVTVVVQGRQPVKVDLTPMRGDQVETNATTATRDISAKLPALLRAMDAGAATPGLDTLGVLDQAIQVTPTGGTIDLITSGISTINPTDLDKAGAWETNPTTFINRIDPAGIPNGTGHTISINGLGYANPGGKQPSADTATRTALDTLWSGICHKTGAACTITDGPVGTTATTATNIVPVVTFPDLSTPCVATTIAINTDTAFAPGSAQLTAAADTQLAPIAAMLKTCPTGMRINATGHTATVPGEGNGITLSQARATAVLNRLTQLGAPASTIGAATGDGNITDQPVNNMPAGHYDENLAKRNRVVDLTLAQ</sequence>
<evidence type="ECO:0000259" key="3">
    <source>
        <dbReference type="PROSITE" id="PS51123"/>
    </source>
</evidence>
<dbReference type="InterPro" id="IPR036737">
    <property type="entry name" value="OmpA-like_sf"/>
</dbReference>
<dbReference type="OrthoDB" id="5166631at2"/>
<evidence type="ECO:0000256" key="2">
    <source>
        <dbReference type="SAM" id="Phobius"/>
    </source>
</evidence>
<dbReference type="Proteomes" id="UP000318297">
    <property type="component" value="Unassembled WGS sequence"/>
</dbReference>
<dbReference type="CDD" id="cd07185">
    <property type="entry name" value="OmpA_C-like"/>
    <property type="match status" value="1"/>
</dbReference>
<protein>
    <submittedName>
        <fullName evidence="4">OmpA family protein</fullName>
    </submittedName>
</protein>
<accession>A0A561DVK3</accession>
<keyword evidence="2" id="KW-0812">Transmembrane</keyword>
<dbReference type="SUPFAM" id="SSF103088">
    <property type="entry name" value="OmpA-like"/>
    <property type="match status" value="1"/>
</dbReference>
<keyword evidence="1 2" id="KW-0472">Membrane</keyword>
<name>A0A561DVK3_9MICO</name>
<evidence type="ECO:0000256" key="1">
    <source>
        <dbReference type="PROSITE-ProRule" id="PRU00473"/>
    </source>
</evidence>
<dbReference type="Pfam" id="PF00691">
    <property type="entry name" value="OmpA"/>
    <property type="match status" value="1"/>
</dbReference>
<dbReference type="GO" id="GO:0016020">
    <property type="term" value="C:membrane"/>
    <property type="evidence" value="ECO:0007669"/>
    <property type="project" value="UniProtKB-UniRule"/>
</dbReference>
<feature type="transmembrane region" description="Helical" evidence="2">
    <location>
        <begin position="40"/>
        <end position="59"/>
    </location>
</feature>
<evidence type="ECO:0000313" key="5">
    <source>
        <dbReference type="Proteomes" id="UP000318297"/>
    </source>
</evidence>
<reference evidence="4 5" key="1">
    <citation type="submission" date="2019-06" db="EMBL/GenBank/DDBJ databases">
        <title>Sequencing the genomes of 1000 actinobacteria strains.</title>
        <authorList>
            <person name="Klenk H.-P."/>
        </authorList>
    </citation>
    <scope>NUCLEOTIDE SEQUENCE [LARGE SCALE GENOMIC DNA]</scope>
    <source>
        <strain evidence="4 5">DSM 19560</strain>
    </source>
</reference>
<proteinExistence type="predicted"/>
<dbReference type="EMBL" id="VIVQ01000005">
    <property type="protein sequence ID" value="TWE07389.1"/>
    <property type="molecule type" value="Genomic_DNA"/>
</dbReference>
<comment type="caution">
    <text evidence="4">The sequence shown here is derived from an EMBL/GenBank/DDBJ whole genome shotgun (WGS) entry which is preliminary data.</text>
</comment>
<dbReference type="Gene3D" id="3.30.1330.60">
    <property type="entry name" value="OmpA-like domain"/>
    <property type="match status" value="1"/>
</dbReference>
<gene>
    <name evidence="4" type="ORF">BKA23_3402</name>
</gene>
<dbReference type="InterPro" id="IPR006665">
    <property type="entry name" value="OmpA-like"/>
</dbReference>
<evidence type="ECO:0000313" key="4">
    <source>
        <dbReference type="EMBL" id="TWE07389.1"/>
    </source>
</evidence>
<keyword evidence="5" id="KW-1185">Reference proteome</keyword>